<feature type="region of interest" description="Disordered" evidence="1">
    <location>
        <begin position="46"/>
        <end position="79"/>
    </location>
</feature>
<accession>A0AAT9HM40</accession>
<sequence length="79" mass="8801">MEEESWELECAGRGDGSGCPHGVVLTGVAVPVYRCDDCRHYWELDETEPHRRADPGEAPSLPWGIRTRPGTARRRRPGG</sequence>
<name>A0AAT9HM40_9ACTN</name>
<reference evidence="2" key="2">
    <citation type="submission" date="2024-07" db="EMBL/GenBank/DDBJ databases">
        <title>Streptomyces haneummycinica sp. nov., a new antibiotic-producing actinobacterium isolated from marine sediment.</title>
        <authorList>
            <person name="Uemura M."/>
            <person name="Hamada M."/>
            <person name="Hirano S."/>
            <person name="Kobayashi K."/>
            <person name="Ohshiro T."/>
            <person name="Kobayashi T."/>
            <person name="Terahara T."/>
        </authorList>
    </citation>
    <scope>NUCLEOTIDE SEQUENCE</scope>
    <source>
        <strain evidence="2">KM77-8</strain>
    </source>
</reference>
<feature type="compositionally biased region" description="Basic and acidic residues" evidence="1">
    <location>
        <begin position="46"/>
        <end position="55"/>
    </location>
</feature>
<reference evidence="2" key="1">
    <citation type="submission" date="2024-06" db="EMBL/GenBank/DDBJ databases">
        <authorList>
            <consortium name="consrtm"/>
            <person name="Uemura M."/>
            <person name="Terahara T."/>
        </authorList>
    </citation>
    <scope>NUCLEOTIDE SEQUENCE</scope>
    <source>
        <strain evidence="2">KM77-8</strain>
    </source>
</reference>
<gene>
    <name evidence="2" type="ORF">SHKM778_49870</name>
</gene>
<protein>
    <recommendedName>
        <fullName evidence="3">Transcription factor zinc-finger domain-containing protein</fullName>
    </recommendedName>
</protein>
<organism evidence="2">
    <name type="scientific">Streptomyces haneummycinicus</name>
    <dbReference type="NCBI Taxonomy" id="3074435"/>
    <lineage>
        <taxon>Bacteria</taxon>
        <taxon>Bacillati</taxon>
        <taxon>Actinomycetota</taxon>
        <taxon>Actinomycetes</taxon>
        <taxon>Kitasatosporales</taxon>
        <taxon>Streptomycetaceae</taxon>
        <taxon>Streptomyces</taxon>
    </lineage>
</organism>
<evidence type="ECO:0000256" key="1">
    <source>
        <dbReference type="SAM" id="MobiDB-lite"/>
    </source>
</evidence>
<dbReference type="EMBL" id="AP035768">
    <property type="protein sequence ID" value="BFO18599.1"/>
    <property type="molecule type" value="Genomic_DNA"/>
</dbReference>
<evidence type="ECO:0008006" key="3">
    <source>
        <dbReference type="Google" id="ProtNLM"/>
    </source>
</evidence>
<dbReference type="AlphaFoldDB" id="A0AAT9HM40"/>
<proteinExistence type="predicted"/>
<evidence type="ECO:0000313" key="2">
    <source>
        <dbReference type="EMBL" id="BFO18599.1"/>
    </source>
</evidence>